<dbReference type="PANTHER" id="PTHR43110:SF1">
    <property type="entry name" value="THIOL PEROXIDASE"/>
    <property type="match status" value="1"/>
</dbReference>
<dbReference type="Gene3D" id="3.40.30.10">
    <property type="entry name" value="Glutaredoxin"/>
    <property type="match status" value="1"/>
</dbReference>
<accession>A0A2S5RF02</accession>
<dbReference type="AlphaFoldDB" id="A0A2S5RF02"/>
<dbReference type="InterPro" id="IPR013766">
    <property type="entry name" value="Thioredoxin_domain"/>
</dbReference>
<name>A0A2S5RF02_9MOLU</name>
<dbReference type="InterPro" id="IPR036249">
    <property type="entry name" value="Thioredoxin-like_sf"/>
</dbReference>
<reference evidence="6 7" key="1">
    <citation type="submission" date="2017-11" db="EMBL/GenBank/DDBJ databases">
        <title>Genome sequence of Entomoplasma lucivorax PIPN-2 (ATCC 49196).</title>
        <authorList>
            <person name="Lo W.-S."/>
            <person name="Gasparich G.E."/>
            <person name="Kuo C.-H."/>
        </authorList>
    </citation>
    <scope>NUCLEOTIDE SEQUENCE [LARGE SCALE GENOMIC DNA]</scope>
    <source>
        <strain evidence="6 7">PIPN-2</strain>
    </source>
</reference>
<gene>
    <name evidence="6" type="primary">tpx</name>
    <name evidence="6" type="ORF">ELUCI_v1c01990</name>
</gene>
<dbReference type="InterPro" id="IPR050455">
    <property type="entry name" value="Tpx_Peroxidase_subfamily"/>
</dbReference>
<evidence type="ECO:0000256" key="1">
    <source>
        <dbReference type="ARBA" id="ARBA00022559"/>
    </source>
</evidence>
<protein>
    <submittedName>
        <fullName evidence="6">Thiol peroxidase, atypical 2-Cys peroxiredoxin</fullName>
    </submittedName>
</protein>
<keyword evidence="7" id="KW-1185">Reference proteome</keyword>
<dbReference type="InterPro" id="IPR013740">
    <property type="entry name" value="Redoxin"/>
</dbReference>
<dbReference type="CDD" id="cd03014">
    <property type="entry name" value="PRX_Atyp2cys"/>
    <property type="match status" value="1"/>
</dbReference>
<sequence>MSKSLKDDIFTLISEKHIKLGDVMPNFKAANQDLSKFNLSDVKKEYKLISSAPSIDTRVCFLQTEKFNEEVDSYPNIQFITITRDLPFAQTRVCGSFLKPNHILLSDAFDRDFGNKTGLAVEFIQLLARVVMVLDKNNKVIYQQIVNPTAKNEPDYDDVNKFLKTLK</sequence>
<keyword evidence="3" id="KW-1015">Disulfide bond</keyword>
<dbReference type="GO" id="GO:0008379">
    <property type="term" value="F:thioredoxin peroxidase activity"/>
    <property type="evidence" value="ECO:0007669"/>
    <property type="project" value="InterPro"/>
</dbReference>
<evidence type="ECO:0000259" key="5">
    <source>
        <dbReference type="PROSITE" id="PS51352"/>
    </source>
</evidence>
<dbReference type="PROSITE" id="PS51352">
    <property type="entry name" value="THIOREDOXIN_2"/>
    <property type="match status" value="1"/>
</dbReference>
<dbReference type="NCBIfam" id="NF001808">
    <property type="entry name" value="PRK00522.1"/>
    <property type="match status" value="1"/>
</dbReference>
<evidence type="ECO:0000256" key="3">
    <source>
        <dbReference type="ARBA" id="ARBA00023157"/>
    </source>
</evidence>
<dbReference type="EMBL" id="PHNE01000001">
    <property type="protein sequence ID" value="PPE05909.1"/>
    <property type="molecule type" value="Genomic_DNA"/>
</dbReference>
<evidence type="ECO:0000256" key="2">
    <source>
        <dbReference type="ARBA" id="ARBA00022862"/>
    </source>
</evidence>
<keyword evidence="1 6" id="KW-0560">Oxidoreductase</keyword>
<dbReference type="Pfam" id="PF08534">
    <property type="entry name" value="Redoxin"/>
    <property type="match status" value="1"/>
</dbReference>
<dbReference type="InterPro" id="IPR002065">
    <property type="entry name" value="TPX"/>
</dbReference>
<comment type="caution">
    <text evidence="6">The sequence shown here is derived from an EMBL/GenBank/DDBJ whole genome shotgun (WGS) entry which is preliminary data.</text>
</comment>
<dbReference type="STRING" id="1399797.GCA_000518285_00990"/>
<evidence type="ECO:0000313" key="7">
    <source>
        <dbReference type="Proteomes" id="UP000237865"/>
    </source>
</evidence>
<feature type="domain" description="Thioredoxin" evidence="5">
    <location>
        <begin position="18"/>
        <end position="167"/>
    </location>
</feature>
<evidence type="ECO:0000313" key="6">
    <source>
        <dbReference type="EMBL" id="PPE05909.1"/>
    </source>
</evidence>
<proteinExistence type="predicted"/>
<dbReference type="PANTHER" id="PTHR43110">
    <property type="entry name" value="THIOL PEROXIDASE"/>
    <property type="match status" value="1"/>
</dbReference>
<keyword evidence="4" id="KW-0676">Redox-active center</keyword>
<keyword evidence="1 6" id="KW-0575">Peroxidase</keyword>
<evidence type="ECO:0000256" key="4">
    <source>
        <dbReference type="ARBA" id="ARBA00023284"/>
    </source>
</evidence>
<dbReference type="RefSeq" id="WP_028126690.1">
    <property type="nucleotide sequence ID" value="NZ_PHNE01000001.1"/>
</dbReference>
<organism evidence="6 7">
    <name type="scientific">Williamsoniiplasma lucivorax</name>
    <dbReference type="NCBI Taxonomy" id="209274"/>
    <lineage>
        <taxon>Bacteria</taxon>
        <taxon>Bacillati</taxon>
        <taxon>Mycoplasmatota</taxon>
        <taxon>Mollicutes</taxon>
        <taxon>Entomoplasmatales</taxon>
        <taxon>Williamsoniiplasma</taxon>
    </lineage>
</organism>
<keyword evidence="2" id="KW-0049">Antioxidant</keyword>
<dbReference type="Proteomes" id="UP000237865">
    <property type="component" value="Unassembled WGS sequence"/>
</dbReference>
<dbReference type="SUPFAM" id="SSF52833">
    <property type="entry name" value="Thioredoxin-like"/>
    <property type="match status" value="1"/>
</dbReference>